<evidence type="ECO:0000313" key="10">
    <source>
        <dbReference type="Proteomes" id="UP001234581"/>
    </source>
</evidence>
<dbReference type="EMBL" id="JARTCD010000041">
    <property type="protein sequence ID" value="KAJ8656313.1"/>
    <property type="molecule type" value="Genomic_DNA"/>
</dbReference>
<evidence type="ECO:0000259" key="7">
    <source>
        <dbReference type="Pfam" id="PF08621"/>
    </source>
</evidence>
<feature type="compositionally biased region" description="Polar residues" evidence="5">
    <location>
        <begin position="52"/>
        <end position="62"/>
    </location>
</feature>
<dbReference type="Pfam" id="PF08620">
    <property type="entry name" value="RPAP1_C"/>
    <property type="match status" value="1"/>
</dbReference>
<evidence type="ECO:0000313" key="9">
    <source>
        <dbReference type="EMBL" id="KAJ8656313.1"/>
    </source>
</evidence>
<evidence type="ECO:0000259" key="8">
    <source>
        <dbReference type="Pfam" id="PF25766"/>
    </source>
</evidence>
<evidence type="ECO:0000256" key="1">
    <source>
        <dbReference type="ARBA" id="ARBA00004123"/>
    </source>
</evidence>
<feature type="domain" description="RPAP1/MINIYO-like TPR repeats" evidence="8">
    <location>
        <begin position="858"/>
        <end position="1057"/>
    </location>
</feature>
<feature type="region of interest" description="Disordered" evidence="5">
    <location>
        <begin position="27"/>
        <end position="95"/>
    </location>
</feature>
<sequence length="1094" mass="124300">MNNTIRPRLNADDDLEQLQEEFFAKRQVSSASVRHVAPPALGQSSKKKSIFAQRQQTKSQTAAKKHVESEDLSSMPDLEEADTTSQQVNEPHTPVSKNMLDLSSLLGNILGEVKENQSVSVEPPSIRKGEMRSQHHTQGFPKPARRSVFKQSMAIQHNNVHKSEDVNVSDYERDNMNRIETMSAEEIEEARKEIFSTLSSESISMLMNRDKGKKQHTGTDNQKTSKHDEELIMKHRMDNRFNINDEQSTNTEKLCRQLKFNYRGESFDSVVDPSSCQGLHNHSGDPDKASYTLEELFYMTRSHMPSQRAMALNTMACIIQRAKRDHADQIISIFRQVEQGPMFFIQSALDDKHLTVLVSAVKALAAIILDETEDTVDTIMDAGQFNEYLGYMSLPNRLQDKDDDDGAKTTTQDFIQSLINTDLLPRLRYLMLPNSELCQEDSASFERIVNILGKLARHGYEACKAIQDHQLLSSTLEWGILKRDWPMTQSDEVNSYPSLSVLQFLTVLAQGNRDVAATIASQATCLLQYLVTPPDVACSPLQNRAYALQVEALKLFQVLLRYGYVVPGFSDLHESIMGWLRISITEKTICNEARGVTAIRLLESSLHAAAKPHSTIPKHAIEWNQPIAFVPVILAVLRTSGSGTMHDAAMGYFATYVGYFNQFPSDDGEITIKHAWKTVIEDKTKLSYGGNTNSVLRYLQFLRAFSLIKGTTFQNINQAAMDYLKNAVDHVRSICQNGILGRLALWTWISSINNRRERIQLWGSEKAYDSAELEATTKSVRGCRLETGLARKFVQYCILDRLDSELVRVLHPFYLRETTKVDVVLDQEPVDVTTLTAPQSMPSTAASVTSWLFSPIDEVYHAEKNHTMQWDFESREVVTAVLEAASLLLEHVAIDHDVAIVSLMKIFLIGSRTQHDMKSDHEIFWDQRVSNWIRRWLDKLCVVHTEAPFAETIDDAWRRSSIYTRQSFYQFYQSFVAQYASTSFGERNFARLLAYITMEATDVVDYRYLLWNDYRDVLPTIKVNRKELPNMNYQGEVNPALVQAYLSAIMENNLSKEEDGNAMHHFAIRVLELSTASSLSPGLRRSIEQVLSKK</sequence>
<keyword evidence="3" id="KW-0804">Transcription</keyword>
<dbReference type="GeneID" id="83215514"/>
<feature type="domain" description="RPAP1 N-terminal" evidence="7">
    <location>
        <begin position="173"/>
        <end position="211"/>
    </location>
</feature>
<gene>
    <name evidence="9" type="ORF">O0I10_008107</name>
</gene>
<dbReference type="InterPro" id="IPR039913">
    <property type="entry name" value="RPAP1/Rba50"/>
</dbReference>
<dbReference type="Proteomes" id="UP001234581">
    <property type="component" value="Unassembled WGS sequence"/>
</dbReference>
<dbReference type="InterPro" id="IPR016024">
    <property type="entry name" value="ARM-type_fold"/>
</dbReference>
<comment type="subcellular location">
    <subcellularLocation>
        <location evidence="1">Nucleus</location>
    </subcellularLocation>
</comment>
<protein>
    <recommendedName>
        <fullName evidence="11">RNA polymerase II-associated protein 1 C-terminal domain-containing protein</fullName>
    </recommendedName>
</protein>
<comment type="similarity">
    <text evidence="2">Belongs to the RPAP1 family.</text>
</comment>
<dbReference type="Pfam" id="PF25766">
    <property type="entry name" value="TPR_RPAP1"/>
    <property type="match status" value="1"/>
</dbReference>
<accession>A0AAD7UZ32</accession>
<keyword evidence="4" id="KW-0539">Nucleus</keyword>
<dbReference type="SUPFAM" id="SSF48371">
    <property type="entry name" value="ARM repeat"/>
    <property type="match status" value="1"/>
</dbReference>
<dbReference type="PANTHER" id="PTHR21483">
    <property type="entry name" value="RNA POLYMERASE II-ASSOCIATED PROTEIN 1"/>
    <property type="match status" value="1"/>
</dbReference>
<name>A0AAD7UZ32_9FUNG</name>
<evidence type="ECO:0000256" key="4">
    <source>
        <dbReference type="ARBA" id="ARBA00023242"/>
    </source>
</evidence>
<dbReference type="PANTHER" id="PTHR21483:SF18">
    <property type="entry name" value="RNA POLYMERASE II-ASSOCIATED PROTEIN 1"/>
    <property type="match status" value="1"/>
</dbReference>
<evidence type="ECO:0000259" key="6">
    <source>
        <dbReference type="Pfam" id="PF08620"/>
    </source>
</evidence>
<dbReference type="Pfam" id="PF08621">
    <property type="entry name" value="RPAP1_N"/>
    <property type="match status" value="1"/>
</dbReference>
<evidence type="ECO:0008006" key="11">
    <source>
        <dbReference type="Google" id="ProtNLM"/>
    </source>
</evidence>
<reference evidence="9 10" key="1">
    <citation type="submission" date="2023-03" db="EMBL/GenBank/DDBJ databases">
        <title>Genome sequence of Lichtheimia ornata CBS 291.66.</title>
        <authorList>
            <person name="Mohabir J.T."/>
            <person name="Shea T.P."/>
            <person name="Kurbessoian T."/>
            <person name="Berby B."/>
            <person name="Fontaine J."/>
            <person name="Livny J."/>
            <person name="Gnirke A."/>
            <person name="Stajich J.E."/>
            <person name="Cuomo C.A."/>
        </authorList>
    </citation>
    <scope>NUCLEOTIDE SEQUENCE [LARGE SCALE GENOMIC DNA]</scope>
    <source>
        <strain evidence="9">CBS 291.66</strain>
    </source>
</reference>
<dbReference type="InterPro" id="IPR013930">
    <property type="entry name" value="RPAP1_N"/>
</dbReference>
<evidence type="ECO:0000256" key="3">
    <source>
        <dbReference type="ARBA" id="ARBA00023163"/>
    </source>
</evidence>
<feature type="domain" description="RPAP1 C-terminal" evidence="6">
    <location>
        <begin position="258"/>
        <end position="322"/>
    </location>
</feature>
<dbReference type="AlphaFoldDB" id="A0AAD7UZ32"/>
<keyword evidence="10" id="KW-1185">Reference proteome</keyword>
<organism evidence="9 10">
    <name type="scientific">Lichtheimia ornata</name>
    <dbReference type="NCBI Taxonomy" id="688661"/>
    <lineage>
        <taxon>Eukaryota</taxon>
        <taxon>Fungi</taxon>
        <taxon>Fungi incertae sedis</taxon>
        <taxon>Mucoromycota</taxon>
        <taxon>Mucoromycotina</taxon>
        <taxon>Mucoromycetes</taxon>
        <taxon>Mucorales</taxon>
        <taxon>Lichtheimiaceae</taxon>
        <taxon>Lichtheimia</taxon>
    </lineage>
</organism>
<dbReference type="RefSeq" id="XP_058341226.1">
    <property type="nucleotide sequence ID" value="XM_058488114.1"/>
</dbReference>
<evidence type="ECO:0000256" key="2">
    <source>
        <dbReference type="ARBA" id="ARBA00009953"/>
    </source>
</evidence>
<evidence type="ECO:0000256" key="5">
    <source>
        <dbReference type="SAM" id="MobiDB-lite"/>
    </source>
</evidence>
<dbReference type="InterPro" id="IPR057989">
    <property type="entry name" value="TPR_RPAP1/MINIYO-like"/>
</dbReference>
<dbReference type="GO" id="GO:0006366">
    <property type="term" value="P:transcription by RNA polymerase II"/>
    <property type="evidence" value="ECO:0007669"/>
    <property type="project" value="InterPro"/>
</dbReference>
<comment type="caution">
    <text evidence="9">The sequence shown here is derived from an EMBL/GenBank/DDBJ whole genome shotgun (WGS) entry which is preliminary data.</text>
</comment>
<proteinExistence type="inferred from homology"/>
<dbReference type="InterPro" id="IPR013929">
    <property type="entry name" value="RPAP1_C"/>
</dbReference>